<dbReference type="Proteomes" id="UP000799324">
    <property type="component" value="Unassembled WGS sequence"/>
</dbReference>
<evidence type="ECO:0000313" key="3">
    <source>
        <dbReference type="Proteomes" id="UP000799324"/>
    </source>
</evidence>
<dbReference type="PANTHER" id="PTHR33112:SF12">
    <property type="entry name" value="HETEROKARYON INCOMPATIBILITY DOMAIN-CONTAINING PROTEIN"/>
    <property type="match status" value="1"/>
</dbReference>
<sequence length="129" mass="14029">MSVYATNQQSSPPFRTRFIDLETKTIVEGTTEQSFAALSYVWGNAKQVCLDKSTKPVLTAPGGLETFQADLPRTISDAMVVCKAVGERFLWVDALCIRQDDPEDKQLQIAAMGSIYGAASFTIVQASSS</sequence>
<evidence type="ECO:0000259" key="1">
    <source>
        <dbReference type="Pfam" id="PF06985"/>
    </source>
</evidence>
<accession>A0A6A6TGF9</accession>
<keyword evidence="3" id="KW-1185">Reference proteome</keyword>
<dbReference type="EMBL" id="MU004312">
    <property type="protein sequence ID" value="KAF2658812.1"/>
    <property type="molecule type" value="Genomic_DNA"/>
</dbReference>
<gene>
    <name evidence="2" type="ORF">K491DRAFT_592288</name>
</gene>
<dbReference type="InterPro" id="IPR010730">
    <property type="entry name" value="HET"/>
</dbReference>
<proteinExistence type="predicted"/>
<dbReference type="Pfam" id="PF06985">
    <property type="entry name" value="HET"/>
    <property type="match status" value="1"/>
</dbReference>
<dbReference type="PANTHER" id="PTHR33112">
    <property type="entry name" value="DOMAIN PROTEIN, PUTATIVE-RELATED"/>
    <property type="match status" value="1"/>
</dbReference>
<evidence type="ECO:0000313" key="2">
    <source>
        <dbReference type="EMBL" id="KAF2658812.1"/>
    </source>
</evidence>
<dbReference type="OrthoDB" id="2958217at2759"/>
<protein>
    <recommendedName>
        <fullName evidence="1">Heterokaryon incompatibility domain-containing protein</fullName>
    </recommendedName>
</protein>
<organism evidence="2 3">
    <name type="scientific">Lophiostoma macrostomum CBS 122681</name>
    <dbReference type="NCBI Taxonomy" id="1314788"/>
    <lineage>
        <taxon>Eukaryota</taxon>
        <taxon>Fungi</taxon>
        <taxon>Dikarya</taxon>
        <taxon>Ascomycota</taxon>
        <taxon>Pezizomycotina</taxon>
        <taxon>Dothideomycetes</taxon>
        <taxon>Pleosporomycetidae</taxon>
        <taxon>Pleosporales</taxon>
        <taxon>Lophiostomataceae</taxon>
        <taxon>Lophiostoma</taxon>
    </lineage>
</organism>
<feature type="domain" description="Heterokaryon incompatibility" evidence="1">
    <location>
        <begin position="35"/>
        <end position="128"/>
    </location>
</feature>
<name>A0A6A6TGF9_9PLEO</name>
<feature type="non-terminal residue" evidence="2">
    <location>
        <position position="129"/>
    </location>
</feature>
<reference evidence="2" key="1">
    <citation type="journal article" date="2020" name="Stud. Mycol.">
        <title>101 Dothideomycetes genomes: a test case for predicting lifestyles and emergence of pathogens.</title>
        <authorList>
            <person name="Haridas S."/>
            <person name="Albert R."/>
            <person name="Binder M."/>
            <person name="Bloem J."/>
            <person name="Labutti K."/>
            <person name="Salamov A."/>
            <person name="Andreopoulos B."/>
            <person name="Baker S."/>
            <person name="Barry K."/>
            <person name="Bills G."/>
            <person name="Bluhm B."/>
            <person name="Cannon C."/>
            <person name="Castanera R."/>
            <person name="Culley D."/>
            <person name="Daum C."/>
            <person name="Ezra D."/>
            <person name="Gonzalez J."/>
            <person name="Henrissat B."/>
            <person name="Kuo A."/>
            <person name="Liang C."/>
            <person name="Lipzen A."/>
            <person name="Lutzoni F."/>
            <person name="Magnuson J."/>
            <person name="Mondo S."/>
            <person name="Nolan M."/>
            <person name="Ohm R."/>
            <person name="Pangilinan J."/>
            <person name="Park H.-J."/>
            <person name="Ramirez L."/>
            <person name="Alfaro M."/>
            <person name="Sun H."/>
            <person name="Tritt A."/>
            <person name="Yoshinaga Y."/>
            <person name="Zwiers L.-H."/>
            <person name="Turgeon B."/>
            <person name="Goodwin S."/>
            <person name="Spatafora J."/>
            <person name="Crous P."/>
            <person name="Grigoriev I."/>
        </authorList>
    </citation>
    <scope>NUCLEOTIDE SEQUENCE</scope>
    <source>
        <strain evidence="2">CBS 122681</strain>
    </source>
</reference>
<dbReference type="AlphaFoldDB" id="A0A6A6TGF9"/>